<dbReference type="InterPro" id="IPR025558">
    <property type="entry name" value="DUF4283"/>
</dbReference>
<evidence type="ECO:0000313" key="4">
    <source>
        <dbReference type="Proteomes" id="UP001058974"/>
    </source>
</evidence>
<name>A0A9D5AX44_PEA</name>
<evidence type="ECO:0000256" key="1">
    <source>
        <dbReference type="SAM" id="MobiDB-lite"/>
    </source>
</evidence>
<protein>
    <recommendedName>
        <fullName evidence="2">DUF4283 domain-containing protein</fullName>
    </recommendedName>
</protein>
<comment type="caution">
    <text evidence="3">The sequence shown here is derived from an EMBL/GenBank/DDBJ whole genome shotgun (WGS) entry which is preliminary data.</text>
</comment>
<dbReference type="Proteomes" id="UP001058974">
    <property type="component" value="Chromosome 4"/>
</dbReference>
<organism evidence="3 4">
    <name type="scientific">Pisum sativum</name>
    <name type="common">Garden pea</name>
    <name type="synonym">Lathyrus oleraceus</name>
    <dbReference type="NCBI Taxonomy" id="3888"/>
    <lineage>
        <taxon>Eukaryota</taxon>
        <taxon>Viridiplantae</taxon>
        <taxon>Streptophyta</taxon>
        <taxon>Embryophyta</taxon>
        <taxon>Tracheophyta</taxon>
        <taxon>Spermatophyta</taxon>
        <taxon>Magnoliopsida</taxon>
        <taxon>eudicotyledons</taxon>
        <taxon>Gunneridae</taxon>
        <taxon>Pentapetalae</taxon>
        <taxon>rosids</taxon>
        <taxon>fabids</taxon>
        <taxon>Fabales</taxon>
        <taxon>Fabaceae</taxon>
        <taxon>Papilionoideae</taxon>
        <taxon>50 kb inversion clade</taxon>
        <taxon>NPAAA clade</taxon>
        <taxon>Hologalegina</taxon>
        <taxon>IRL clade</taxon>
        <taxon>Fabeae</taxon>
        <taxon>Lathyrus</taxon>
    </lineage>
</organism>
<dbReference type="EMBL" id="JAMSHJ010000004">
    <property type="protein sequence ID" value="KAI5421884.1"/>
    <property type="molecule type" value="Genomic_DNA"/>
</dbReference>
<dbReference type="PANTHER" id="PTHR31286">
    <property type="entry name" value="GLYCINE-RICH CELL WALL STRUCTURAL PROTEIN 1.8-LIKE"/>
    <property type="match status" value="1"/>
</dbReference>
<keyword evidence="4" id="KW-1185">Reference proteome</keyword>
<evidence type="ECO:0000259" key="2">
    <source>
        <dbReference type="Pfam" id="PF14111"/>
    </source>
</evidence>
<dbReference type="Pfam" id="PF14111">
    <property type="entry name" value="DUF4283"/>
    <property type="match status" value="1"/>
</dbReference>
<gene>
    <name evidence="3" type="ORF">KIW84_045361</name>
</gene>
<evidence type="ECO:0000313" key="3">
    <source>
        <dbReference type="EMBL" id="KAI5421884.1"/>
    </source>
</evidence>
<feature type="domain" description="DUF4283" evidence="2">
    <location>
        <begin position="109"/>
        <end position="165"/>
    </location>
</feature>
<sequence length="259" mass="29659">MAQQEDGFEIANPRKALDPKESRARKIMSLKIQYVIKDLESSHSQTDSERKPEELGDQFQLQIQRDNKISYKNMVTGESCKAPGILIQEKEVMKEIDEEENMICIEHKHLWARKGVLSIVDLGQDYYLVTFSCEEHHQTTLMKGTWLIYDHYLTLREWSPNLCPSNDIVEQLVVWVRISGLPIEYYDQIILTLIDNFIVKAIKADKKNLPMEGGRSSITSDPGIESPQVSFDSEGGDKVQKANEDVEMVAEIPMNKQGI</sequence>
<feature type="region of interest" description="Disordered" evidence="1">
    <location>
        <begin position="212"/>
        <end position="237"/>
    </location>
</feature>
<dbReference type="AlphaFoldDB" id="A0A9D5AX44"/>
<feature type="region of interest" description="Disordered" evidence="1">
    <location>
        <begin position="1"/>
        <end position="22"/>
    </location>
</feature>
<accession>A0A9D5AX44</accession>
<reference evidence="3 4" key="1">
    <citation type="journal article" date="2022" name="Nat. Genet.">
        <title>Improved pea reference genome and pan-genome highlight genomic features and evolutionary characteristics.</title>
        <authorList>
            <person name="Yang T."/>
            <person name="Liu R."/>
            <person name="Luo Y."/>
            <person name="Hu S."/>
            <person name="Wang D."/>
            <person name="Wang C."/>
            <person name="Pandey M.K."/>
            <person name="Ge S."/>
            <person name="Xu Q."/>
            <person name="Li N."/>
            <person name="Li G."/>
            <person name="Huang Y."/>
            <person name="Saxena R.K."/>
            <person name="Ji Y."/>
            <person name="Li M."/>
            <person name="Yan X."/>
            <person name="He Y."/>
            <person name="Liu Y."/>
            <person name="Wang X."/>
            <person name="Xiang C."/>
            <person name="Varshney R.K."/>
            <person name="Ding H."/>
            <person name="Gao S."/>
            <person name="Zong X."/>
        </authorList>
    </citation>
    <scope>NUCLEOTIDE SEQUENCE [LARGE SCALE GENOMIC DNA]</scope>
    <source>
        <strain evidence="3 4">cv. Zhongwan 6</strain>
    </source>
</reference>
<dbReference type="InterPro" id="IPR040256">
    <property type="entry name" value="At4g02000-like"/>
</dbReference>
<dbReference type="Gramene" id="Psat04G0536100-T1">
    <property type="protein sequence ID" value="KAI5421884.1"/>
    <property type="gene ID" value="KIW84_045361"/>
</dbReference>
<proteinExistence type="predicted"/>
<dbReference type="PANTHER" id="PTHR31286:SF99">
    <property type="entry name" value="DUF4283 DOMAIN-CONTAINING PROTEIN"/>
    <property type="match status" value="1"/>
</dbReference>